<dbReference type="InterPro" id="IPR012338">
    <property type="entry name" value="Beta-lactam/transpept-like"/>
</dbReference>
<dbReference type="InterPro" id="IPR050491">
    <property type="entry name" value="AmpC-like"/>
</dbReference>
<dbReference type="Pfam" id="PF00144">
    <property type="entry name" value="Beta-lactamase"/>
    <property type="match status" value="1"/>
</dbReference>
<dbReference type="Gene3D" id="3.40.710.10">
    <property type="entry name" value="DD-peptidase/beta-lactamase superfamily"/>
    <property type="match status" value="1"/>
</dbReference>
<reference evidence="3 4" key="1">
    <citation type="submission" date="2020-08" db="EMBL/GenBank/DDBJ databases">
        <title>Genome sequence of Nocardioides mesophilus KACC 16243T.</title>
        <authorList>
            <person name="Hyun D.-W."/>
            <person name="Bae J.-W."/>
        </authorList>
    </citation>
    <scope>NUCLEOTIDE SEQUENCE [LARGE SCALE GENOMIC DNA]</scope>
    <source>
        <strain evidence="3 4">KACC 16243</strain>
    </source>
</reference>
<feature type="domain" description="DUF7586" evidence="2">
    <location>
        <begin position="353"/>
        <end position="438"/>
    </location>
</feature>
<dbReference type="PANTHER" id="PTHR46825:SF7">
    <property type="entry name" value="D-ALANYL-D-ALANINE CARBOXYPEPTIDASE"/>
    <property type="match status" value="1"/>
</dbReference>
<dbReference type="Pfam" id="PF24491">
    <property type="entry name" value="DUF7586"/>
    <property type="match status" value="1"/>
</dbReference>
<evidence type="ECO:0000259" key="1">
    <source>
        <dbReference type="Pfam" id="PF00144"/>
    </source>
</evidence>
<gene>
    <name evidence="3" type="ORF">H9L09_19505</name>
</gene>
<feature type="domain" description="Beta-lactamase-related" evidence="1">
    <location>
        <begin position="14"/>
        <end position="333"/>
    </location>
</feature>
<dbReference type="Proteomes" id="UP000515947">
    <property type="component" value="Chromosome"/>
</dbReference>
<dbReference type="InterPro" id="IPR056008">
    <property type="entry name" value="DUF7586"/>
</dbReference>
<dbReference type="EMBL" id="CP060713">
    <property type="protein sequence ID" value="QNN52608.1"/>
    <property type="molecule type" value="Genomic_DNA"/>
</dbReference>
<protein>
    <submittedName>
        <fullName evidence="3">Beta-lactamase family protein</fullName>
    </submittedName>
</protein>
<evidence type="ECO:0000259" key="2">
    <source>
        <dbReference type="Pfam" id="PF24491"/>
    </source>
</evidence>
<dbReference type="AlphaFoldDB" id="A0A7G9RAI3"/>
<name>A0A7G9RAI3_9ACTN</name>
<dbReference type="PANTHER" id="PTHR46825">
    <property type="entry name" value="D-ALANYL-D-ALANINE-CARBOXYPEPTIDASE/ENDOPEPTIDASE AMPH"/>
    <property type="match status" value="1"/>
</dbReference>
<dbReference type="InterPro" id="IPR001466">
    <property type="entry name" value="Beta-lactam-related"/>
</dbReference>
<accession>A0A7G9RAI3</accession>
<organism evidence="3 4">
    <name type="scientific">Nocardioides mesophilus</name>
    <dbReference type="NCBI Taxonomy" id="433659"/>
    <lineage>
        <taxon>Bacteria</taxon>
        <taxon>Bacillati</taxon>
        <taxon>Actinomycetota</taxon>
        <taxon>Actinomycetes</taxon>
        <taxon>Propionibacteriales</taxon>
        <taxon>Nocardioidaceae</taxon>
        <taxon>Nocardioides</taxon>
    </lineage>
</organism>
<evidence type="ECO:0000313" key="3">
    <source>
        <dbReference type="EMBL" id="QNN52608.1"/>
    </source>
</evidence>
<evidence type="ECO:0000313" key="4">
    <source>
        <dbReference type="Proteomes" id="UP000515947"/>
    </source>
</evidence>
<sequence>MADLTESTIRSLHRLAVQKQAKGRVPGLYAGVVRGGGLLWGEGIGAADLSRPDVPPAADDQFLVASNSKTFTAVLVMQLRDEGRLDLDDTLDRHIPEVAHPGVTIRQALAHVTGMQREPVGDVWETLENPDREQLVAGFNEAERVHRPHHLWHYSNLVFSMLGELVARADGRDWYDSLKARILDPLEMRRTTVGPSGPAVSGYYVPPHTDVPVPEPVLDLKALAACGGLASTADDMARWSAFVASPVEEVLAPATLEEMCEPQIMMDRQRWSAAFGLGFMLIRSGDRTYVGHTGGMPGHITGLFTDRTAGTGGLVLMNSTSSPDPAAFAIELADHVTEHDPVAPEVWRPGTSVPEELTGVVGVWYSEGSPFVFSVREGRLEARAQGLPEHKPSSRFEKVADDVYRTTHGREAGELLRLTRDEHGTVTKMNWATYLVTREPLAFGEWL</sequence>
<keyword evidence="4" id="KW-1185">Reference proteome</keyword>
<dbReference type="SUPFAM" id="SSF56601">
    <property type="entry name" value="beta-lactamase/transpeptidase-like"/>
    <property type="match status" value="1"/>
</dbReference>
<dbReference type="KEGG" id="nmes:H9L09_19505"/>
<dbReference type="RefSeq" id="WP_187578450.1">
    <property type="nucleotide sequence ID" value="NZ_CP060713.1"/>
</dbReference>
<proteinExistence type="predicted"/>